<dbReference type="Gene3D" id="3.40.50.12580">
    <property type="match status" value="1"/>
</dbReference>
<keyword evidence="10" id="KW-1185">Reference proteome</keyword>
<evidence type="ECO:0000256" key="2">
    <source>
        <dbReference type="ARBA" id="ARBA00010488"/>
    </source>
</evidence>
<dbReference type="Proteomes" id="UP001354931">
    <property type="component" value="Unassembled WGS sequence"/>
</dbReference>
<dbReference type="EMBL" id="JAOZYC010000011">
    <property type="protein sequence ID" value="MEB8336532.1"/>
    <property type="molecule type" value="Genomic_DNA"/>
</dbReference>
<evidence type="ECO:0000256" key="5">
    <source>
        <dbReference type="ARBA" id="ARBA00022944"/>
    </source>
</evidence>
<comment type="subcellular location">
    <subcellularLocation>
        <location evidence="1">Cell membrane</location>
        <topology evidence="1">Peripheral membrane protein</topology>
    </subcellularLocation>
</comment>
<keyword evidence="5" id="KW-0777">Teichoic acid biosynthesis</keyword>
<keyword evidence="3" id="KW-1003">Cell membrane</keyword>
<evidence type="ECO:0000313" key="10">
    <source>
        <dbReference type="Proteomes" id="UP001354931"/>
    </source>
</evidence>
<gene>
    <name evidence="9" type="ORF">OKJ99_03230</name>
</gene>
<dbReference type="InterPro" id="IPR043149">
    <property type="entry name" value="TagF_N"/>
</dbReference>
<protein>
    <submittedName>
        <fullName evidence="9">Bifunctional glycosyltransferase family 2 protein/CDP-glycerol:glycerophosphate glycerophosphotransferase</fullName>
    </submittedName>
</protein>
<dbReference type="SUPFAM" id="SSF53756">
    <property type="entry name" value="UDP-Glycosyltransferase/glycogen phosphorylase"/>
    <property type="match status" value="1"/>
</dbReference>
<dbReference type="InterPro" id="IPR001173">
    <property type="entry name" value="Glyco_trans_2-like"/>
</dbReference>
<reference evidence="9 10" key="1">
    <citation type="submission" date="2022-10" db="EMBL/GenBank/DDBJ databases">
        <authorList>
            <person name="Xie J."/>
            <person name="Shen N."/>
        </authorList>
    </citation>
    <scope>NUCLEOTIDE SEQUENCE [LARGE SCALE GENOMIC DNA]</scope>
    <source>
        <strain evidence="9 10">YIM65594</strain>
    </source>
</reference>
<dbReference type="Pfam" id="PF00535">
    <property type="entry name" value="Glycos_transf_2"/>
    <property type="match status" value="1"/>
</dbReference>
<keyword evidence="6" id="KW-0472">Membrane</keyword>
<dbReference type="InterPro" id="IPR029044">
    <property type="entry name" value="Nucleotide-diphossugar_trans"/>
</dbReference>
<feature type="domain" description="Glycosyltransferase 2-like" evidence="8">
    <location>
        <begin position="5"/>
        <end position="121"/>
    </location>
</feature>
<dbReference type="Gene3D" id="3.90.550.10">
    <property type="entry name" value="Spore Coat Polysaccharide Biosynthesis Protein SpsA, Chain A"/>
    <property type="match status" value="1"/>
</dbReference>
<feature type="compositionally biased region" description="Basic and acidic residues" evidence="7">
    <location>
        <begin position="726"/>
        <end position="737"/>
    </location>
</feature>
<dbReference type="PANTHER" id="PTHR37316">
    <property type="entry name" value="TEICHOIC ACID GLYCEROL-PHOSPHATE PRIMASE"/>
    <property type="match status" value="1"/>
</dbReference>
<evidence type="ECO:0000256" key="1">
    <source>
        <dbReference type="ARBA" id="ARBA00004202"/>
    </source>
</evidence>
<evidence type="ECO:0000313" key="9">
    <source>
        <dbReference type="EMBL" id="MEB8336532.1"/>
    </source>
</evidence>
<evidence type="ECO:0000256" key="6">
    <source>
        <dbReference type="ARBA" id="ARBA00023136"/>
    </source>
</evidence>
<comment type="caution">
    <text evidence="9">The sequence shown here is derived from an EMBL/GenBank/DDBJ whole genome shotgun (WGS) entry which is preliminary data.</text>
</comment>
<organism evidence="9 10">
    <name type="scientific">Streptomyces endophyticus</name>
    <dbReference type="NCBI Taxonomy" id="714166"/>
    <lineage>
        <taxon>Bacteria</taxon>
        <taxon>Bacillati</taxon>
        <taxon>Actinomycetota</taxon>
        <taxon>Actinomycetes</taxon>
        <taxon>Kitasatosporales</taxon>
        <taxon>Streptomycetaceae</taxon>
        <taxon>Streptomyces</taxon>
    </lineage>
</organism>
<evidence type="ECO:0000256" key="7">
    <source>
        <dbReference type="SAM" id="MobiDB-lite"/>
    </source>
</evidence>
<dbReference type="PANTHER" id="PTHR37316:SF3">
    <property type="entry name" value="TEICHOIC ACID GLYCEROL-PHOSPHATE TRANSFERASE"/>
    <property type="match status" value="1"/>
</dbReference>
<dbReference type="InterPro" id="IPR043148">
    <property type="entry name" value="TagF_C"/>
</dbReference>
<dbReference type="Pfam" id="PF04464">
    <property type="entry name" value="Glyphos_transf"/>
    <property type="match status" value="1"/>
</dbReference>
<comment type="similarity">
    <text evidence="2">Belongs to the CDP-glycerol glycerophosphotransferase family.</text>
</comment>
<dbReference type="InterPro" id="IPR007554">
    <property type="entry name" value="Glycerophosphate_synth"/>
</dbReference>
<dbReference type="CDD" id="cd00761">
    <property type="entry name" value="Glyco_tranf_GTA_type"/>
    <property type="match status" value="1"/>
</dbReference>
<name>A0ABU6EXW1_9ACTN</name>
<evidence type="ECO:0000256" key="4">
    <source>
        <dbReference type="ARBA" id="ARBA00022679"/>
    </source>
</evidence>
<dbReference type="RefSeq" id="WP_326014177.1">
    <property type="nucleotide sequence ID" value="NZ_JAOZYC010000011.1"/>
</dbReference>
<accession>A0ABU6EXW1</accession>
<feature type="region of interest" description="Disordered" evidence="7">
    <location>
        <begin position="712"/>
        <end position="745"/>
    </location>
</feature>
<dbReference type="Gene3D" id="3.40.50.11820">
    <property type="match status" value="1"/>
</dbReference>
<keyword evidence="4" id="KW-0808">Transferase</keyword>
<evidence type="ECO:0000259" key="8">
    <source>
        <dbReference type="Pfam" id="PF00535"/>
    </source>
</evidence>
<dbReference type="InterPro" id="IPR051612">
    <property type="entry name" value="Teichoic_Acid_Biosynth"/>
</dbReference>
<evidence type="ECO:0000256" key="3">
    <source>
        <dbReference type="ARBA" id="ARBA00022475"/>
    </source>
</evidence>
<proteinExistence type="inferred from homology"/>
<sequence>MPRFSVIVPAYLVQAYLHACLDSVLGQSYTDLELIAVDDASPDACGEILDSYAARDPRVTVVHLPQNVGLGEARNAGLERASGDYVVFLDSDDTLTPGSLAAIADRVKDTGGPDVLIYDYARAHWDGSLVRNQHAQMLNESGPQPFALADRPSLMRLLMVVWNKAYRREFLADSGLTFHPGYYEDTAWTYPALMAADSVATLDRVCVHYRQRRQGNILSTVSTRHFDVFDQYDRVFAFLDAHPELNDQWRRVLFRRMIDHFCTIFTTRGRLPRGSRAAFLRRARSHYARYRTPGGPVRTPTRLRHGLVRLGAHRVYLVITGTRRVRVRALRHVRRAAHAARGAALQAHYLIQCRLPVKDDLAVFSAYWNRGYSCSPAAIESMVRDLVPSIRTAWIARPAHTHTVPTGTRRLTPGTFSYWTALARAKYLVNNVNFDRRLRKRPGQVLLQTHHGTPLKKMGLDLQEHPAAGGGMDFATLLTNVDKWDYSLSANRHSTLTWERVYPAGYTTLEYGNPRNDIFARATEADRDRTRELLGLASDATVILYAPTHRDYQRTQTPHLDLARLARHLGPSYVFLSRAHYLSTTAPYATDPHPRVIDVSDHHTVEELCLASDALVTDYSSLMFDYAALDRPIVLLTDDRMAYEAARGTYFDIRSFAPGPVAQSQDELLDILATGHWNGSRSARLRTAFRARFCPYDDGHATERVVRRVFLGEPSEPPAPRPVPSDLRHDTTDEVRPGRPLSLEP</sequence>
<dbReference type="SUPFAM" id="SSF53448">
    <property type="entry name" value="Nucleotide-diphospho-sugar transferases"/>
    <property type="match status" value="1"/>
</dbReference>